<evidence type="ECO:0000313" key="13">
    <source>
        <dbReference type="EMBL" id="OWK62140.1"/>
    </source>
</evidence>
<dbReference type="CDD" id="cd06469">
    <property type="entry name" value="p23_DYX1C1_like"/>
    <property type="match status" value="1"/>
</dbReference>
<keyword evidence="8" id="KW-0966">Cell projection</keyword>
<dbReference type="InterPro" id="IPR019734">
    <property type="entry name" value="TPR_rpt"/>
</dbReference>
<dbReference type="FunFam" id="2.60.40.790:FF:000015">
    <property type="entry name" value="dynein assembly factor 4, axonemal isoform X1"/>
    <property type="match status" value="1"/>
</dbReference>
<organism evidence="13 14">
    <name type="scientific">Lonchura striata</name>
    <name type="common">white-rumped munia</name>
    <dbReference type="NCBI Taxonomy" id="40157"/>
    <lineage>
        <taxon>Eukaryota</taxon>
        <taxon>Metazoa</taxon>
        <taxon>Chordata</taxon>
        <taxon>Craniata</taxon>
        <taxon>Vertebrata</taxon>
        <taxon>Euteleostomi</taxon>
        <taxon>Archelosauria</taxon>
        <taxon>Archosauria</taxon>
        <taxon>Dinosauria</taxon>
        <taxon>Saurischia</taxon>
        <taxon>Theropoda</taxon>
        <taxon>Coelurosauria</taxon>
        <taxon>Aves</taxon>
        <taxon>Neognathae</taxon>
        <taxon>Neoaves</taxon>
        <taxon>Telluraves</taxon>
        <taxon>Australaves</taxon>
        <taxon>Passeriformes</taxon>
        <taxon>Passeroidea</taxon>
        <taxon>Estrildidae</taxon>
        <taxon>Estrildinae</taxon>
        <taxon>Lonchura</taxon>
    </lineage>
</organism>
<keyword evidence="5" id="KW-0802">TPR repeat</keyword>
<dbReference type="GO" id="GO:0007399">
    <property type="term" value="P:nervous system development"/>
    <property type="evidence" value="ECO:0007669"/>
    <property type="project" value="UniProtKB-KW"/>
</dbReference>
<dbReference type="PROSITE" id="PS51203">
    <property type="entry name" value="CS"/>
    <property type="match status" value="1"/>
</dbReference>
<dbReference type="STRING" id="299123.ENSLSDP00000020261"/>
<accession>A0A218V8Q7</accession>
<dbReference type="InterPro" id="IPR011990">
    <property type="entry name" value="TPR-like_helical_dom_sf"/>
</dbReference>
<evidence type="ECO:0000256" key="11">
    <source>
        <dbReference type="SAM" id="Coils"/>
    </source>
</evidence>
<evidence type="ECO:0000256" key="3">
    <source>
        <dbReference type="ARBA" id="ARBA00022490"/>
    </source>
</evidence>
<dbReference type="InterPro" id="IPR052004">
    <property type="entry name" value="Dynein_assembly_factor_4"/>
</dbReference>
<keyword evidence="3" id="KW-0963">Cytoplasm</keyword>
<dbReference type="InterPro" id="IPR007052">
    <property type="entry name" value="CS_dom"/>
</dbReference>
<feature type="domain" description="CS" evidence="12">
    <location>
        <begin position="3"/>
        <end position="87"/>
    </location>
</feature>
<dbReference type="Proteomes" id="UP000197619">
    <property type="component" value="Unassembled WGS sequence"/>
</dbReference>
<comment type="subcellular location">
    <subcellularLocation>
        <location evidence="2">Cell projection</location>
        <location evidence="2">Neuron projection</location>
    </subcellularLocation>
    <subcellularLocation>
        <location evidence="9">Dynein axonemal particle</location>
    </subcellularLocation>
    <subcellularLocation>
        <location evidence="1">Nucleus</location>
    </subcellularLocation>
</comment>
<dbReference type="InterPro" id="IPR008978">
    <property type="entry name" value="HSP20-like_chaperone"/>
</dbReference>
<dbReference type="GO" id="GO:0007368">
    <property type="term" value="P:determination of left/right symmetry"/>
    <property type="evidence" value="ECO:0007669"/>
    <property type="project" value="TreeGrafter"/>
</dbReference>
<evidence type="ECO:0000256" key="7">
    <source>
        <dbReference type="ARBA" id="ARBA00023242"/>
    </source>
</evidence>
<dbReference type="Pfam" id="PF04969">
    <property type="entry name" value="CS"/>
    <property type="match status" value="1"/>
</dbReference>
<dbReference type="Gene3D" id="1.25.40.10">
    <property type="entry name" value="Tetratricopeptide repeat domain"/>
    <property type="match status" value="1"/>
</dbReference>
<evidence type="ECO:0000256" key="5">
    <source>
        <dbReference type="ARBA" id="ARBA00022803"/>
    </source>
</evidence>
<dbReference type="InterPro" id="IPR037894">
    <property type="entry name" value="CS_DYX1C1"/>
</dbReference>
<sequence>MPVWLREHSWRQSPTAVYLSLPLRGARATPANIFCGEQYLKVSIPPFLFEAVLYAPIDDTNSTAKIGNGNIFFTLYKKEPALWDSLTLANADKEKLQYLRENAVLKAQEKAKEETEAKKITKQEHKKYALEATMKLEEAERKRIEALKEKERQKVAEELELWKNQQKDGDKYKSIQKKEELPQEIQPLKERKNEKMNKTLIPNEGSSKTRLKSTRGCIIELYFVILLSSKPEKSLASFFISSALTLFIGHGSCSIFAQKLKEEQLPAPRAPATIKVNFTPRVFPTALRESRVAEEEEWLHKQAEARRIINSDLSELEDLKEEEKNPDWLKDKGNKMFAMGDYLGAVNAYNLAVRLNNKLPLLYLNRAACHLKLRNLHKAIEDSSKALELLTPPVPDNENARVKAHVRRGTAFCQLELYTEGEALDYEAALKIDPRNKIIEKDAEKIRHLIQGTMQSS</sequence>
<reference evidence="13 14" key="1">
    <citation type="submission" date="2017-05" db="EMBL/GenBank/DDBJ databases">
        <title>Genome of assembly of the Bengalese finch, Lonchura striata domestica.</title>
        <authorList>
            <person name="Colquitt B.M."/>
            <person name="Brainard M.S."/>
        </authorList>
    </citation>
    <scope>NUCLEOTIDE SEQUENCE [LARGE SCALE GENOMIC DNA]</scope>
    <source>
        <strain evidence="13">White83orange57</strain>
    </source>
</reference>
<dbReference type="GO" id="GO:0005576">
    <property type="term" value="C:extracellular region"/>
    <property type="evidence" value="ECO:0007669"/>
    <property type="project" value="GOC"/>
</dbReference>
<keyword evidence="4" id="KW-0677">Repeat</keyword>
<protein>
    <recommendedName>
        <fullName evidence="10">Dynein axonemal assembly factor 4</fullName>
    </recommendedName>
</protein>
<dbReference type="GO" id="GO:0120293">
    <property type="term" value="C:dynein axonemal particle"/>
    <property type="evidence" value="ECO:0007669"/>
    <property type="project" value="UniProtKB-SubCell"/>
</dbReference>
<dbReference type="GO" id="GO:0036159">
    <property type="term" value="P:inner dynein arm assembly"/>
    <property type="evidence" value="ECO:0007669"/>
    <property type="project" value="TreeGrafter"/>
</dbReference>
<dbReference type="PANTHER" id="PTHR46492:SF1">
    <property type="entry name" value="DYNEIN AXONEMAL ASSEMBLY FACTOR 4"/>
    <property type="match status" value="1"/>
</dbReference>
<dbReference type="GO" id="GO:0005634">
    <property type="term" value="C:nucleus"/>
    <property type="evidence" value="ECO:0007669"/>
    <property type="project" value="UniProtKB-SubCell"/>
</dbReference>
<dbReference type="AlphaFoldDB" id="A0A218V8Q7"/>
<name>A0A218V8Q7_9PASE</name>
<feature type="coiled-coil region" evidence="11">
    <location>
        <begin position="88"/>
        <end position="156"/>
    </location>
</feature>
<evidence type="ECO:0000313" key="14">
    <source>
        <dbReference type="Proteomes" id="UP000197619"/>
    </source>
</evidence>
<evidence type="ECO:0000256" key="8">
    <source>
        <dbReference type="ARBA" id="ARBA00023273"/>
    </source>
</evidence>
<evidence type="ECO:0000256" key="10">
    <source>
        <dbReference type="ARBA" id="ARBA00024430"/>
    </source>
</evidence>
<dbReference type="Gene3D" id="2.60.40.790">
    <property type="match status" value="1"/>
</dbReference>
<dbReference type="GO" id="GO:0030331">
    <property type="term" value="F:nuclear estrogen receptor binding"/>
    <property type="evidence" value="ECO:0007669"/>
    <property type="project" value="TreeGrafter"/>
</dbReference>
<keyword evidence="6" id="KW-0524">Neurogenesis</keyword>
<keyword evidence="7" id="KW-0539">Nucleus</keyword>
<evidence type="ECO:0000256" key="1">
    <source>
        <dbReference type="ARBA" id="ARBA00004123"/>
    </source>
</evidence>
<evidence type="ECO:0000256" key="9">
    <source>
        <dbReference type="ARBA" id="ARBA00024190"/>
    </source>
</evidence>
<comment type="caution">
    <text evidence="13">The sequence shown here is derived from an EMBL/GenBank/DDBJ whole genome shotgun (WGS) entry which is preliminary data.</text>
</comment>
<dbReference type="SUPFAM" id="SSF48452">
    <property type="entry name" value="TPR-like"/>
    <property type="match status" value="1"/>
</dbReference>
<evidence type="ECO:0000256" key="4">
    <source>
        <dbReference type="ARBA" id="ARBA00022737"/>
    </source>
</evidence>
<evidence type="ECO:0000256" key="2">
    <source>
        <dbReference type="ARBA" id="ARBA00004487"/>
    </source>
</evidence>
<keyword evidence="11" id="KW-0175">Coiled coil</keyword>
<dbReference type="GO" id="GO:0043005">
    <property type="term" value="C:neuron projection"/>
    <property type="evidence" value="ECO:0007669"/>
    <property type="project" value="UniProtKB-SubCell"/>
</dbReference>
<keyword evidence="14" id="KW-1185">Reference proteome</keyword>
<proteinExistence type="predicted"/>
<dbReference type="FunFam" id="1.25.40.10:FF:000176">
    <property type="entry name" value="dynein assembly factor 4, axonemal isoform X1"/>
    <property type="match status" value="1"/>
</dbReference>
<dbReference type="SUPFAM" id="SSF49764">
    <property type="entry name" value="HSP20-like chaperones"/>
    <property type="match status" value="1"/>
</dbReference>
<dbReference type="GO" id="GO:0007507">
    <property type="term" value="P:heart development"/>
    <property type="evidence" value="ECO:0007669"/>
    <property type="project" value="TreeGrafter"/>
</dbReference>
<dbReference type="GO" id="GO:0003351">
    <property type="term" value="P:epithelial cilium movement involved in extracellular fluid movement"/>
    <property type="evidence" value="ECO:0007669"/>
    <property type="project" value="TreeGrafter"/>
</dbReference>
<evidence type="ECO:0000256" key="6">
    <source>
        <dbReference type="ARBA" id="ARBA00022902"/>
    </source>
</evidence>
<dbReference type="SMART" id="SM00028">
    <property type="entry name" value="TPR"/>
    <property type="match status" value="3"/>
</dbReference>
<dbReference type="EMBL" id="MUZQ01000030">
    <property type="protein sequence ID" value="OWK62140.1"/>
    <property type="molecule type" value="Genomic_DNA"/>
</dbReference>
<dbReference type="GO" id="GO:0036158">
    <property type="term" value="P:outer dynein arm assembly"/>
    <property type="evidence" value="ECO:0007669"/>
    <property type="project" value="TreeGrafter"/>
</dbReference>
<gene>
    <name evidence="13" type="primary">DYX1C1</name>
    <name evidence="13" type="ORF">RLOC_00012445</name>
</gene>
<evidence type="ECO:0000259" key="12">
    <source>
        <dbReference type="PROSITE" id="PS51203"/>
    </source>
</evidence>
<dbReference type="PANTHER" id="PTHR46492">
    <property type="entry name" value="DYNEIN ASSEMBLY FACTOR 4, AXONEMAL"/>
    <property type="match status" value="1"/>
</dbReference>